<dbReference type="GO" id="GO:0030416">
    <property type="term" value="P:methylamine metabolic process"/>
    <property type="evidence" value="ECO:0007669"/>
    <property type="project" value="InterPro"/>
</dbReference>
<organism evidence="7 8">
    <name type="scientific">Chryseobacterium defluvii</name>
    <dbReference type="NCBI Taxonomy" id="160396"/>
    <lineage>
        <taxon>Bacteria</taxon>
        <taxon>Pseudomonadati</taxon>
        <taxon>Bacteroidota</taxon>
        <taxon>Flavobacteriia</taxon>
        <taxon>Flavobacteriales</taxon>
        <taxon>Weeksellaceae</taxon>
        <taxon>Chryseobacterium group</taxon>
        <taxon>Chryseobacterium</taxon>
    </lineage>
</organism>
<name>A0A495SN68_9FLAO</name>
<evidence type="ECO:0000313" key="7">
    <source>
        <dbReference type="EMBL" id="RKT01759.1"/>
    </source>
</evidence>
<evidence type="ECO:0000313" key="8">
    <source>
        <dbReference type="Proteomes" id="UP000272428"/>
    </source>
</evidence>
<keyword evidence="2 5" id="KW-0812">Transmembrane</keyword>
<protein>
    <submittedName>
        <fullName evidence="7">DoxX protein</fullName>
    </submittedName>
</protein>
<sequence length="145" mass="16640">MKAKNIFVEIVVFLQIILFIYTGVSKFLDFDNFTIDLNRQPFPHSITTVLEWMLPTSEITISLMLCINQTRRLGLLFSLTLMGLFTTYTALVLFNVFDQVPCSCGGIIKNLSWSQHLLFNLFIVSITFIALIQKEKPNEKLSLNL</sequence>
<evidence type="ECO:0000256" key="5">
    <source>
        <dbReference type="SAM" id="Phobius"/>
    </source>
</evidence>
<accession>A0A495SN68</accession>
<dbReference type="GO" id="GO:0016020">
    <property type="term" value="C:membrane"/>
    <property type="evidence" value="ECO:0007669"/>
    <property type="project" value="UniProtKB-SubCell"/>
</dbReference>
<feature type="transmembrane region" description="Helical" evidence="5">
    <location>
        <begin position="73"/>
        <end position="93"/>
    </location>
</feature>
<feature type="domain" description="Methylamine utilisation protein MauE" evidence="6">
    <location>
        <begin position="5"/>
        <end position="132"/>
    </location>
</feature>
<evidence type="ECO:0000259" key="6">
    <source>
        <dbReference type="Pfam" id="PF07291"/>
    </source>
</evidence>
<feature type="transmembrane region" description="Helical" evidence="5">
    <location>
        <begin position="7"/>
        <end position="24"/>
    </location>
</feature>
<gene>
    <name evidence="7" type="ORF">BCF58_0983</name>
</gene>
<dbReference type="Proteomes" id="UP000272428">
    <property type="component" value="Unassembled WGS sequence"/>
</dbReference>
<evidence type="ECO:0000256" key="3">
    <source>
        <dbReference type="ARBA" id="ARBA00022989"/>
    </source>
</evidence>
<dbReference type="EMBL" id="RBXB01000001">
    <property type="protein sequence ID" value="RKT01759.1"/>
    <property type="molecule type" value="Genomic_DNA"/>
</dbReference>
<comment type="subcellular location">
    <subcellularLocation>
        <location evidence="1">Membrane</location>
        <topology evidence="1">Multi-pass membrane protein</topology>
    </subcellularLocation>
</comment>
<dbReference type="OrthoDB" id="673785at2"/>
<dbReference type="Pfam" id="PF07291">
    <property type="entry name" value="MauE"/>
    <property type="match status" value="1"/>
</dbReference>
<evidence type="ECO:0000256" key="1">
    <source>
        <dbReference type="ARBA" id="ARBA00004141"/>
    </source>
</evidence>
<feature type="transmembrane region" description="Helical" evidence="5">
    <location>
        <begin position="44"/>
        <end position="66"/>
    </location>
</feature>
<dbReference type="InterPro" id="IPR009908">
    <property type="entry name" value="Methylamine_util_MauE"/>
</dbReference>
<evidence type="ECO:0000256" key="4">
    <source>
        <dbReference type="ARBA" id="ARBA00023136"/>
    </source>
</evidence>
<keyword evidence="4 5" id="KW-0472">Membrane</keyword>
<reference evidence="7 8" key="1">
    <citation type="submission" date="2018-10" db="EMBL/GenBank/DDBJ databases">
        <title>Genomic Encyclopedia of Archaeal and Bacterial Type Strains, Phase II (KMG-II): from individual species to whole genera.</title>
        <authorList>
            <person name="Goeker M."/>
        </authorList>
    </citation>
    <scope>NUCLEOTIDE SEQUENCE [LARGE SCALE GENOMIC DNA]</scope>
    <source>
        <strain evidence="7 8">DSM 14219</strain>
    </source>
</reference>
<dbReference type="RefSeq" id="WP_121460646.1">
    <property type="nucleotide sequence ID" value="NZ_RBXB01000001.1"/>
</dbReference>
<keyword evidence="3 5" id="KW-1133">Transmembrane helix</keyword>
<feature type="transmembrane region" description="Helical" evidence="5">
    <location>
        <begin position="113"/>
        <end position="132"/>
    </location>
</feature>
<comment type="caution">
    <text evidence="7">The sequence shown here is derived from an EMBL/GenBank/DDBJ whole genome shotgun (WGS) entry which is preliminary data.</text>
</comment>
<proteinExistence type="predicted"/>
<evidence type="ECO:0000256" key="2">
    <source>
        <dbReference type="ARBA" id="ARBA00022692"/>
    </source>
</evidence>
<dbReference type="AlphaFoldDB" id="A0A495SN68"/>
<keyword evidence="8" id="KW-1185">Reference proteome</keyword>